<dbReference type="OrthoDB" id="5952931at2759"/>
<protein>
    <recommendedName>
        <fullName evidence="1">GIY-YIG domain-containing protein</fullName>
    </recommendedName>
</protein>
<feature type="domain" description="GIY-YIG" evidence="1">
    <location>
        <begin position="24"/>
        <end position="114"/>
    </location>
</feature>
<dbReference type="PROSITE" id="PS50164">
    <property type="entry name" value="GIY_YIG"/>
    <property type="match status" value="1"/>
</dbReference>
<dbReference type="AlphaFoldDB" id="A0A9X0CR19"/>
<name>A0A9X0CR19_9CNID</name>
<dbReference type="Pfam" id="PF01541">
    <property type="entry name" value="GIY-YIG"/>
    <property type="match status" value="1"/>
</dbReference>
<reference evidence="2" key="1">
    <citation type="submission" date="2023-01" db="EMBL/GenBank/DDBJ databases">
        <title>Genome assembly of the deep-sea coral Lophelia pertusa.</title>
        <authorList>
            <person name="Herrera S."/>
            <person name="Cordes E."/>
        </authorList>
    </citation>
    <scope>NUCLEOTIDE SEQUENCE</scope>
    <source>
        <strain evidence="2">USNM1676648</strain>
        <tissue evidence="2">Polyp</tissue>
    </source>
</reference>
<dbReference type="SUPFAM" id="SSF82771">
    <property type="entry name" value="GIY-YIG endonuclease"/>
    <property type="match status" value="1"/>
</dbReference>
<proteinExistence type="predicted"/>
<accession>A0A9X0CR19</accession>
<organism evidence="2 3">
    <name type="scientific">Desmophyllum pertusum</name>
    <dbReference type="NCBI Taxonomy" id="174260"/>
    <lineage>
        <taxon>Eukaryota</taxon>
        <taxon>Metazoa</taxon>
        <taxon>Cnidaria</taxon>
        <taxon>Anthozoa</taxon>
        <taxon>Hexacorallia</taxon>
        <taxon>Scleractinia</taxon>
        <taxon>Caryophylliina</taxon>
        <taxon>Caryophylliidae</taxon>
        <taxon>Desmophyllum</taxon>
    </lineage>
</organism>
<keyword evidence="3" id="KW-1185">Reference proteome</keyword>
<evidence type="ECO:0000259" key="1">
    <source>
        <dbReference type="PROSITE" id="PS50164"/>
    </source>
</evidence>
<evidence type="ECO:0000313" key="2">
    <source>
        <dbReference type="EMBL" id="KAJ7371098.1"/>
    </source>
</evidence>
<evidence type="ECO:0000313" key="3">
    <source>
        <dbReference type="Proteomes" id="UP001163046"/>
    </source>
</evidence>
<gene>
    <name evidence="2" type="ORF">OS493_027786</name>
</gene>
<comment type="caution">
    <text evidence="2">The sequence shown here is derived from an EMBL/GenBank/DDBJ whole genome shotgun (WGS) entry which is preliminary data.</text>
</comment>
<dbReference type="Proteomes" id="UP001163046">
    <property type="component" value="Unassembled WGS sequence"/>
</dbReference>
<dbReference type="InterPro" id="IPR035901">
    <property type="entry name" value="GIY-YIG_endonuc_sf"/>
</dbReference>
<dbReference type="InterPro" id="IPR000305">
    <property type="entry name" value="GIY-YIG_endonuc"/>
</dbReference>
<sequence length="116" mass="14022">MVSSICQRLLNKQWRDYVVDDVPHIEGIYVIGRTKRQEDPEVLYVGRTNDVHRRMGEHKQQDLAIDKYVKEQFEFNDGEDLRIKWVKEENDTHVEQAYRECIAEKLGYWPKYNIQH</sequence>
<dbReference type="EMBL" id="MU826851">
    <property type="protein sequence ID" value="KAJ7371098.1"/>
    <property type="molecule type" value="Genomic_DNA"/>
</dbReference>